<gene>
    <name evidence="2" type="ORF">L1994_06785</name>
</gene>
<protein>
    <submittedName>
        <fullName evidence="2">HAD family hydrolase</fullName>
    </submittedName>
</protein>
<dbReference type="AlphaFoldDB" id="A0AAF0FNV9"/>
<dbReference type="GO" id="GO:0016020">
    <property type="term" value="C:membrane"/>
    <property type="evidence" value="ECO:0007669"/>
    <property type="project" value="TreeGrafter"/>
</dbReference>
<keyword evidence="3" id="KW-1185">Reference proteome</keyword>
<evidence type="ECO:0000313" key="2">
    <source>
        <dbReference type="EMBL" id="WFN35867.1"/>
    </source>
</evidence>
<dbReference type="Pfam" id="PF00702">
    <property type="entry name" value="Hydrolase"/>
    <property type="match status" value="1"/>
</dbReference>
<sequence>MKTAVVFDSAGTLLHTYRVAKDIINDSMVEGVETTTLTCSAKGRALVLLYAHSKNIINEPESELLSSYLKFNGITFGVACSCGVVTIGDVSDILYSDEVAKTGDLQTCIRKVWSCCKKLPVVAMNSGVIVNKNIGRIEYAITSGGRPFSGAKKTIQTLQEMDIATYVASGDRTDKLMKMADYLGIPHGNVHGVSTPSIKAQIVKDLKEVYENVIMVGDGVNDIAAMKEADIAILTEQQKGKKPKILVEAADYIINDVSEVIEIAKKSNLQK</sequence>
<accession>A0AAF0FNV9</accession>
<reference evidence="2" key="1">
    <citation type="submission" date="2022-01" db="EMBL/GenBank/DDBJ databases">
        <title>Complete genome of Methanomicrobium antiquum DSM 21220.</title>
        <authorList>
            <person name="Chen S.-C."/>
            <person name="You Y.-T."/>
            <person name="Zhou Y.-Z."/>
            <person name="Lai M.-C."/>
        </authorList>
    </citation>
    <scope>NUCLEOTIDE SEQUENCE</scope>
    <source>
        <strain evidence="2">DSM 21220</strain>
    </source>
</reference>
<dbReference type="PANTHER" id="PTHR43520">
    <property type="entry name" value="ATP7, ISOFORM B"/>
    <property type="match status" value="1"/>
</dbReference>
<keyword evidence="1" id="KW-1278">Translocase</keyword>
<dbReference type="RefSeq" id="WP_278098706.1">
    <property type="nucleotide sequence ID" value="NZ_CP091092.1"/>
</dbReference>
<dbReference type="InterPro" id="IPR036412">
    <property type="entry name" value="HAD-like_sf"/>
</dbReference>
<dbReference type="Gene3D" id="3.40.50.1000">
    <property type="entry name" value="HAD superfamily/HAD-like"/>
    <property type="match status" value="1"/>
</dbReference>
<dbReference type="InterPro" id="IPR023214">
    <property type="entry name" value="HAD_sf"/>
</dbReference>
<organism evidence="2 3">
    <name type="scientific">Methanomicrobium antiquum</name>
    <dbReference type="NCBI Taxonomy" id="487686"/>
    <lineage>
        <taxon>Archaea</taxon>
        <taxon>Methanobacteriati</taxon>
        <taxon>Methanobacteriota</taxon>
        <taxon>Stenosarchaea group</taxon>
        <taxon>Methanomicrobia</taxon>
        <taxon>Methanomicrobiales</taxon>
        <taxon>Methanomicrobiaceae</taxon>
        <taxon>Methanomicrobium</taxon>
    </lineage>
</organism>
<dbReference type="PANTHER" id="PTHR43520:SF8">
    <property type="entry name" value="P-TYPE CU(+) TRANSPORTER"/>
    <property type="match status" value="1"/>
</dbReference>
<dbReference type="GO" id="GO:0055070">
    <property type="term" value="P:copper ion homeostasis"/>
    <property type="evidence" value="ECO:0007669"/>
    <property type="project" value="TreeGrafter"/>
</dbReference>
<name>A0AAF0FNV9_9EURY</name>
<dbReference type="GeneID" id="79950089"/>
<dbReference type="GO" id="GO:0005507">
    <property type="term" value="F:copper ion binding"/>
    <property type="evidence" value="ECO:0007669"/>
    <property type="project" value="TreeGrafter"/>
</dbReference>
<evidence type="ECO:0000313" key="3">
    <source>
        <dbReference type="Proteomes" id="UP001218895"/>
    </source>
</evidence>
<dbReference type="KEGG" id="manq:L1994_06785"/>
<evidence type="ECO:0000256" key="1">
    <source>
        <dbReference type="ARBA" id="ARBA00022967"/>
    </source>
</evidence>
<dbReference type="SUPFAM" id="SSF56784">
    <property type="entry name" value="HAD-like"/>
    <property type="match status" value="1"/>
</dbReference>
<dbReference type="GO" id="GO:0016787">
    <property type="term" value="F:hydrolase activity"/>
    <property type="evidence" value="ECO:0007669"/>
    <property type="project" value="UniProtKB-KW"/>
</dbReference>
<dbReference type="GO" id="GO:0043682">
    <property type="term" value="F:P-type divalent copper transporter activity"/>
    <property type="evidence" value="ECO:0007669"/>
    <property type="project" value="TreeGrafter"/>
</dbReference>
<proteinExistence type="predicted"/>
<dbReference type="EMBL" id="CP091092">
    <property type="protein sequence ID" value="WFN35867.1"/>
    <property type="molecule type" value="Genomic_DNA"/>
</dbReference>
<dbReference type="Proteomes" id="UP001218895">
    <property type="component" value="Chromosome"/>
</dbReference>
<keyword evidence="2" id="KW-0378">Hydrolase</keyword>